<dbReference type="SMART" id="SM00186">
    <property type="entry name" value="FBG"/>
    <property type="match status" value="1"/>
</dbReference>
<dbReference type="InterPro" id="IPR016187">
    <property type="entry name" value="CTDL_fold"/>
</dbReference>
<dbReference type="Pfam" id="PF00059">
    <property type="entry name" value="Lectin_C"/>
    <property type="match status" value="1"/>
</dbReference>
<evidence type="ECO:0000259" key="3">
    <source>
        <dbReference type="PROSITE" id="PS51406"/>
    </source>
</evidence>
<reference evidence="5" key="1">
    <citation type="submission" date="2022-11" db="UniProtKB">
        <authorList>
            <consortium name="WormBaseParasite"/>
        </authorList>
    </citation>
    <scope>IDENTIFICATION</scope>
</reference>
<evidence type="ECO:0000313" key="5">
    <source>
        <dbReference type="WBParaSite" id="PSAMB.scaffold3712size17154.g22272.t1"/>
    </source>
</evidence>
<dbReference type="Pfam" id="PF00147">
    <property type="entry name" value="Fibrinogen_C"/>
    <property type="match status" value="1"/>
</dbReference>
<name>A0A914WAS8_9BILA</name>
<dbReference type="CDD" id="cd00037">
    <property type="entry name" value="CLECT"/>
    <property type="match status" value="1"/>
</dbReference>
<organism evidence="4 5">
    <name type="scientific">Plectus sambesii</name>
    <dbReference type="NCBI Taxonomy" id="2011161"/>
    <lineage>
        <taxon>Eukaryota</taxon>
        <taxon>Metazoa</taxon>
        <taxon>Ecdysozoa</taxon>
        <taxon>Nematoda</taxon>
        <taxon>Chromadorea</taxon>
        <taxon>Plectida</taxon>
        <taxon>Plectina</taxon>
        <taxon>Plectoidea</taxon>
        <taxon>Plectidae</taxon>
        <taxon>Plectus</taxon>
    </lineage>
</organism>
<dbReference type="WBParaSite" id="PSAMB.scaffold3712size17154.g22272.t1">
    <property type="protein sequence ID" value="PSAMB.scaffold3712size17154.g22272.t1"/>
    <property type="gene ID" value="PSAMB.scaffold3712size17154.g22272"/>
</dbReference>
<dbReference type="InterPro" id="IPR014716">
    <property type="entry name" value="Fibrinogen_a/b/g_C_1"/>
</dbReference>
<proteinExistence type="predicted"/>
<dbReference type="NCBIfam" id="NF040941">
    <property type="entry name" value="GGGWT_bact"/>
    <property type="match status" value="1"/>
</dbReference>
<dbReference type="GO" id="GO:0005615">
    <property type="term" value="C:extracellular space"/>
    <property type="evidence" value="ECO:0007669"/>
    <property type="project" value="TreeGrafter"/>
</dbReference>
<evidence type="ECO:0000259" key="2">
    <source>
        <dbReference type="PROSITE" id="PS50041"/>
    </source>
</evidence>
<accession>A0A914WAS8</accession>
<sequence>MSATFISLLFSVIIGACQSACPQGWRPSIDDSNKCYSVIASTKKDWIEAKAFCNDIAPNAQLTSISSAFESVELNALTITTYNISSCDDQIWIGAFDANGQFAWSDGTPFEYSIWQTDEPEPNYQCVSSSWRTSRSWKTMDCGTENCFICEVYMDDMCSTSLPATNTPSTTLKDCKDWFDQGNRTDGIYPINPDGRKSFNAYCDMTTDGGGWTVFQRRNDDSLSFYDKTWCEYKVGFNNGLENNLWLGNDHIHILSTKDSNVELRIDLWGDRDPTSPNPAIYLWEKHTNFFIDNEANFYTLHIPSAFTGNASTDPSSTMHNSNNLRFSTNDTMNGANPVCFKTYNNNGWWISSSIPCSHEALNGKYTPTMWGGSGFCWYTGTNWINPKQSRMMLR</sequence>
<dbReference type="InterPro" id="IPR016186">
    <property type="entry name" value="C-type_lectin-like/link_sf"/>
</dbReference>
<feature type="chain" id="PRO_5037182947" evidence="1">
    <location>
        <begin position="20"/>
        <end position="395"/>
    </location>
</feature>
<dbReference type="Proteomes" id="UP000887566">
    <property type="component" value="Unplaced"/>
</dbReference>
<dbReference type="InterPro" id="IPR002181">
    <property type="entry name" value="Fibrinogen_a/b/g_C_dom"/>
</dbReference>
<dbReference type="SUPFAM" id="SSF56496">
    <property type="entry name" value="Fibrinogen C-terminal domain-like"/>
    <property type="match status" value="1"/>
</dbReference>
<dbReference type="Gene3D" id="3.10.100.10">
    <property type="entry name" value="Mannose-Binding Protein A, subunit A"/>
    <property type="match status" value="1"/>
</dbReference>
<evidence type="ECO:0000256" key="1">
    <source>
        <dbReference type="SAM" id="SignalP"/>
    </source>
</evidence>
<dbReference type="PANTHER" id="PTHR19143">
    <property type="entry name" value="FIBRINOGEN/TENASCIN/ANGIOPOEITIN"/>
    <property type="match status" value="1"/>
</dbReference>
<keyword evidence="1" id="KW-0732">Signal</keyword>
<feature type="signal peptide" evidence="1">
    <location>
        <begin position="1"/>
        <end position="19"/>
    </location>
</feature>
<dbReference type="PROSITE" id="PS51406">
    <property type="entry name" value="FIBRINOGEN_C_2"/>
    <property type="match status" value="1"/>
</dbReference>
<dbReference type="SUPFAM" id="SSF56436">
    <property type="entry name" value="C-type lectin-like"/>
    <property type="match status" value="1"/>
</dbReference>
<dbReference type="Gene3D" id="3.90.215.10">
    <property type="entry name" value="Gamma Fibrinogen, chain A, domain 1"/>
    <property type="match status" value="1"/>
</dbReference>
<dbReference type="PROSITE" id="PS50041">
    <property type="entry name" value="C_TYPE_LECTIN_2"/>
    <property type="match status" value="1"/>
</dbReference>
<dbReference type="InterPro" id="IPR036056">
    <property type="entry name" value="Fibrinogen-like_C"/>
</dbReference>
<dbReference type="InterPro" id="IPR050373">
    <property type="entry name" value="Fibrinogen_C-term_domain"/>
</dbReference>
<dbReference type="InterPro" id="IPR001304">
    <property type="entry name" value="C-type_lectin-like"/>
</dbReference>
<protein>
    <submittedName>
        <fullName evidence="5">Uncharacterized protein</fullName>
    </submittedName>
</protein>
<feature type="domain" description="C-type lectin" evidence="2">
    <location>
        <begin position="31"/>
        <end position="151"/>
    </location>
</feature>
<dbReference type="SMART" id="SM00034">
    <property type="entry name" value="CLECT"/>
    <property type="match status" value="1"/>
</dbReference>
<keyword evidence="4" id="KW-1185">Reference proteome</keyword>
<dbReference type="AlphaFoldDB" id="A0A914WAS8"/>
<feature type="domain" description="Fibrinogen C-terminal" evidence="3">
    <location>
        <begin position="166"/>
        <end position="395"/>
    </location>
</feature>
<evidence type="ECO:0000313" key="4">
    <source>
        <dbReference type="Proteomes" id="UP000887566"/>
    </source>
</evidence>
<dbReference type="PANTHER" id="PTHR19143:SF394">
    <property type="entry name" value="ANGIOPOIETIN-RELATED PROTEIN 3-LIKE"/>
    <property type="match status" value="1"/>
</dbReference>